<dbReference type="GO" id="GO:0005216">
    <property type="term" value="F:monoatomic ion channel activity"/>
    <property type="evidence" value="ECO:0007669"/>
    <property type="project" value="InterPro"/>
</dbReference>
<comment type="similarity">
    <text evidence="2">Belongs to the archaeal/bacterial/fungal opsin family.</text>
</comment>
<dbReference type="GO" id="GO:0016020">
    <property type="term" value="C:membrane"/>
    <property type="evidence" value="ECO:0007669"/>
    <property type="project" value="UniProtKB-SubCell"/>
</dbReference>
<evidence type="ECO:0000256" key="10">
    <source>
        <dbReference type="ARBA" id="ARBA00023136"/>
    </source>
</evidence>
<keyword evidence="5 15" id="KW-0812">Transmembrane</keyword>
<keyword evidence="9" id="KW-0346">Stress response</keyword>
<dbReference type="GO" id="GO:0007602">
    <property type="term" value="P:phototransduction"/>
    <property type="evidence" value="ECO:0007669"/>
    <property type="project" value="UniProtKB-KW"/>
</dbReference>
<dbReference type="EMBL" id="JAGIXG020000004">
    <property type="protein sequence ID" value="KAI6784555.1"/>
    <property type="molecule type" value="Genomic_DNA"/>
</dbReference>
<dbReference type="SUPFAM" id="SSF81321">
    <property type="entry name" value="Family A G protein-coupled receptor-like"/>
    <property type="match status" value="1"/>
</dbReference>
<evidence type="ECO:0000256" key="3">
    <source>
        <dbReference type="ARBA" id="ARBA00022543"/>
    </source>
</evidence>
<dbReference type="PRINTS" id="PR00251">
    <property type="entry name" value="BACTRLOPSIN"/>
</dbReference>
<evidence type="ECO:0000256" key="13">
    <source>
        <dbReference type="ARBA" id="ARBA00078035"/>
    </source>
</evidence>
<feature type="transmembrane region" description="Helical" evidence="15">
    <location>
        <begin position="228"/>
        <end position="248"/>
    </location>
</feature>
<evidence type="ECO:0000256" key="6">
    <source>
        <dbReference type="ARBA" id="ARBA00022925"/>
    </source>
</evidence>
<gene>
    <name evidence="17" type="ORF">J7T54_006600</name>
</gene>
<accession>A0A9P9Y756</accession>
<protein>
    <recommendedName>
        <fullName evidence="12">Opsin-like protein carO</fullName>
    </recommendedName>
    <alternativeName>
        <fullName evidence="13">Carotenoid biosynthesis cluster protein O</fullName>
    </alternativeName>
</protein>
<dbReference type="Gene3D" id="1.20.1070.10">
    <property type="entry name" value="Rhodopsin 7-helix transmembrane proteins"/>
    <property type="match status" value="1"/>
</dbReference>
<evidence type="ECO:0000256" key="5">
    <source>
        <dbReference type="ARBA" id="ARBA00022692"/>
    </source>
</evidence>
<dbReference type="PANTHER" id="PTHR43844">
    <property type="entry name" value="METHIONINE SYNTHASE"/>
    <property type="match status" value="1"/>
</dbReference>
<dbReference type="CDD" id="cd15239">
    <property type="entry name" value="7tm_YRO2_fungal-like"/>
    <property type="match status" value="1"/>
</dbReference>
<evidence type="ECO:0000256" key="4">
    <source>
        <dbReference type="ARBA" id="ARBA00022606"/>
    </source>
</evidence>
<keyword evidence="10 15" id="KW-0472">Membrane</keyword>
<feature type="transmembrane region" description="Helical" evidence="15">
    <location>
        <begin position="27"/>
        <end position="43"/>
    </location>
</feature>
<dbReference type="Gene3D" id="3.20.20.210">
    <property type="match status" value="1"/>
</dbReference>
<keyword evidence="18" id="KW-1185">Reference proteome</keyword>
<reference evidence="17" key="1">
    <citation type="journal article" date="2021" name="J Fungi (Basel)">
        <title>Genomic and Metabolomic Analyses of the Marine Fungus Emericellopsis cladophorae: Insights into Saltwater Adaptability Mechanisms and Its Biosynthetic Potential.</title>
        <authorList>
            <person name="Goncalves M.F.M."/>
            <person name="Hilario S."/>
            <person name="Van de Peer Y."/>
            <person name="Esteves A.C."/>
            <person name="Alves A."/>
        </authorList>
    </citation>
    <scope>NUCLEOTIDE SEQUENCE</scope>
    <source>
        <strain evidence="17">MUM 19.33</strain>
    </source>
</reference>
<reference evidence="17" key="2">
    <citation type="submission" date="2022-07" db="EMBL/GenBank/DDBJ databases">
        <authorList>
            <person name="Goncalves M.F.M."/>
            <person name="Hilario S."/>
            <person name="Van De Peer Y."/>
            <person name="Esteves A.C."/>
            <person name="Alves A."/>
        </authorList>
    </citation>
    <scope>NUCLEOTIDE SEQUENCE</scope>
    <source>
        <strain evidence="17">MUM 19.33</strain>
    </source>
</reference>
<keyword evidence="8" id="KW-0157">Chromophore</keyword>
<evidence type="ECO:0000256" key="9">
    <source>
        <dbReference type="ARBA" id="ARBA00023016"/>
    </source>
</evidence>
<name>A0A9P9Y756_9HYPO</name>
<dbReference type="AlphaFoldDB" id="A0A9P9Y756"/>
<dbReference type="PROSITE" id="PS00950">
    <property type="entry name" value="BACTERIAL_OPSIN_1"/>
    <property type="match status" value="1"/>
</dbReference>
<evidence type="ECO:0000256" key="14">
    <source>
        <dbReference type="SAM" id="MobiDB-lite"/>
    </source>
</evidence>
<dbReference type="InterPro" id="IPR002629">
    <property type="entry name" value="Met_Synth_C/arc"/>
</dbReference>
<dbReference type="InterPro" id="IPR038071">
    <property type="entry name" value="UROD/MetE-like_sf"/>
</dbReference>
<feature type="transmembrane region" description="Helical" evidence="15">
    <location>
        <begin position="55"/>
        <end position="74"/>
    </location>
</feature>
<evidence type="ECO:0000256" key="15">
    <source>
        <dbReference type="SAM" id="Phobius"/>
    </source>
</evidence>
<evidence type="ECO:0000256" key="1">
    <source>
        <dbReference type="ARBA" id="ARBA00004141"/>
    </source>
</evidence>
<dbReference type="RefSeq" id="XP_051365411.1">
    <property type="nucleotide sequence ID" value="XM_051503049.1"/>
</dbReference>
<dbReference type="PROSITE" id="PS00327">
    <property type="entry name" value="BACTERIAL_OPSIN_RET"/>
    <property type="match status" value="1"/>
</dbReference>
<dbReference type="FunFam" id="1.20.1070.10:FF:000160">
    <property type="entry name" value="Related to Opsin-1"/>
    <property type="match status" value="1"/>
</dbReference>
<feature type="region of interest" description="Disordered" evidence="14">
    <location>
        <begin position="284"/>
        <end position="312"/>
    </location>
</feature>
<dbReference type="OrthoDB" id="7772923at2759"/>
<dbReference type="InterPro" id="IPR001425">
    <property type="entry name" value="Arc/bac/fun_rhodopsins"/>
</dbReference>
<dbReference type="InterPro" id="IPR018229">
    <property type="entry name" value="Rhodopsin_retinal_BS"/>
</dbReference>
<feature type="domain" description="Cobalamin-independent methionine synthase MetE C-terminal/archaeal" evidence="16">
    <location>
        <begin position="514"/>
        <end position="704"/>
    </location>
</feature>
<evidence type="ECO:0000256" key="11">
    <source>
        <dbReference type="ARBA" id="ARBA00023170"/>
    </source>
</evidence>
<evidence type="ECO:0000313" key="17">
    <source>
        <dbReference type="EMBL" id="KAI6784555.1"/>
    </source>
</evidence>
<evidence type="ECO:0000313" key="18">
    <source>
        <dbReference type="Proteomes" id="UP001055219"/>
    </source>
</evidence>
<dbReference type="Pfam" id="PF01717">
    <property type="entry name" value="Meth_synt_2"/>
    <property type="match status" value="1"/>
</dbReference>
<evidence type="ECO:0000256" key="2">
    <source>
        <dbReference type="ARBA" id="ARBA00008130"/>
    </source>
</evidence>
<organism evidence="17 18">
    <name type="scientific">Emericellopsis cladophorae</name>
    <dbReference type="NCBI Taxonomy" id="2686198"/>
    <lineage>
        <taxon>Eukaryota</taxon>
        <taxon>Fungi</taxon>
        <taxon>Dikarya</taxon>
        <taxon>Ascomycota</taxon>
        <taxon>Pezizomycotina</taxon>
        <taxon>Sordariomycetes</taxon>
        <taxon>Hypocreomycetidae</taxon>
        <taxon>Hypocreales</taxon>
        <taxon>Bionectriaceae</taxon>
        <taxon>Emericellopsis</taxon>
    </lineage>
</organism>
<dbReference type="SUPFAM" id="SSF51726">
    <property type="entry name" value="UROD/MetE-like"/>
    <property type="match status" value="1"/>
</dbReference>
<feature type="transmembrane region" description="Helical" evidence="15">
    <location>
        <begin position="128"/>
        <end position="152"/>
    </location>
</feature>
<keyword evidence="7 15" id="KW-1133">Transmembrane helix</keyword>
<evidence type="ECO:0000259" key="16">
    <source>
        <dbReference type="Pfam" id="PF01717"/>
    </source>
</evidence>
<dbReference type="GO" id="GO:0009086">
    <property type="term" value="P:methionine biosynthetic process"/>
    <property type="evidence" value="ECO:0007669"/>
    <property type="project" value="InterPro"/>
</dbReference>
<dbReference type="GeneID" id="75833078"/>
<dbReference type="InterPro" id="IPR043476">
    <property type="entry name" value="Yro2-like_7TM"/>
</dbReference>
<dbReference type="GO" id="GO:0008270">
    <property type="term" value="F:zinc ion binding"/>
    <property type="evidence" value="ECO:0007669"/>
    <property type="project" value="InterPro"/>
</dbReference>
<comment type="caution">
    <text evidence="17">The sequence shown here is derived from an EMBL/GenBank/DDBJ whole genome shotgun (WGS) entry which is preliminary data.</text>
</comment>
<dbReference type="Proteomes" id="UP001055219">
    <property type="component" value="Unassembled WGS sequence"/>
</dbReference>
<sequence>MGNEALDVNRVVAPQPDLGITTHGSDWLYTVCAIMSVSCLATVAHSMTVPHSRRLFHQITGVLLLVAAIAYFSMASNLGQVPIQAEFVRPGSSQVGAAGTREIFYARYIDWFVTTPLLLTDLLLTAGVPWSTIMATILADEIMVVCGLIGALTQTRYKWGYWVFGMFAFFYVVYNILVVGRRGATVLGGWARTTYYACGVLTIFLWFLYPIAWGVCEGGNVIHPDSEAIFYGVLDVLAKPVFSAILLYGHTKIDFAALGLGVREPGHPNGHAHHEKAAMAGYQNGAHSGASNASNGAHNGASNGASTANGAQPPVAAGVAVAALDKPLRSVTPHPHPHPHLIASHRTMTLPFHADHIGSLIRPESLANPDQQDPDTLAAAQRSAIKDIVDLQRANGIRALTSGEFDRKYYWSGFFENLGGFREVSPVPWELARLSAPPIAALKKTGRQYPHAAVCEGKITYDKSPYLESWKMLRDNLPEAEWKECKFTMPPPCYFHLRLAPGKCYASSAYDSDEAFFTDLGSAYRQEIKTLHAAGLRNLQIDDPTLAYFCSEAMVDSLRGDGIDPDKLFDLYLWAHNECIRDRPADMHVGLHICRGNFSKSMHFSEGSYERIAQRFFETLDYDTFFLEYDNPRSGGFEPLRFLPRHKNVVLGVVTTKAPELEDPEAIKAKVLEAARIIADGQGRTVEEAMGSIGISPQCGFASVAIGADGMTEDKMVQKLKLVKDVASQLWPGRH</sequence>
<evidence type="ECO:0000256" key="8">
    <source>
        <dbReference type="ARBA" id="ARBA00022991"/>
    </source>
</evidence>
<dbReference type="GO" id="GO:0003871">
    <property type="term" value="F:5-methyltetrahydropteroyltriglutamate-homocysteine S-methyltransferase activity"/>
    <property type="evidence" value="ECO:0007669"/>
    <property type="project" value="InterPro"/>
</dbReference>
<dbReference type="PANTHER" id="PTHR43844:SF2">
    <property type="entry name" value="SYNTHASE, VITAMIN-B12 INDEPENDENT, PUTATIVE (AFU_ORTHOLOGUE AFUA_3G12060)-RELATED"/>
    <property type="match status" value="1"/>
</dbReference>
<keyword evidence="3" id="KW-0600">Photoreceptor protein</keyword>
<comment type="subcellular location">
    <subcellularLocation>
        <location evidence="1">Membrane</location>
        <topology evidence="1">Multi-pass membrane protein</topology>
    </subcellularLocation>
</comment>
<keyword evidence="11" id="KW-0675">Receptor</keyword>
<feature type="transmembrane region" description="Helical" evidence="15">
    <location>
        <begin position="194"/>
        <end position="216"/>
    </location>
</feature>
<dbReference type="GO" id="GO:0009881">
    <property type="term" value="F:photoreceptor activity"/>
    <property type="evidence" value="ECO:0007669"/>
    <property type="project" value="UniProtKB-KW"/>
</dbReference>
<keyword evidence="6" id="KW-0681">Retinal protein</keyword>
<feature type="transmembrane region" description="Helical" evidence="15">
    <location>
        <begin position="159"/>
        <end position="179"/>
    </location>
</feature>
<dbReference type="CDD" id="cd03311">
    <property type="entry name" value="CIMS_C_terminal_like"/>
    <property type="match status" value="1"/>
</dbReference>
<evidence type="ECO:0000256" key="12">
    <source>
        <dbReference type="ARBA" id="ARBA00069581"/>
    </source>
</evidence>
<evidence type="ECO:0000256" key="7">
    <source>
        <dbReference type="ARBA" id="ARBA00022989"/>
    </source>
</evidence>
<keyword evidence="4" id="KW-0716">Sensory transduction</keyword>
<dbReference type="Pfam" id="PF01036">
    <property type="entry name" value="Bac_rhodopsin"/>
    <property type="match status" value="1"/>
</dbReference>
<dbReference type="SMART" id="SM01021">
    <property type="entry name" value="Bac_rhodopsin"/>
    <property type="match status" value="1"/>
</dbReference>
<proteinExistence type="inferred from homology"/>